<proteinExistence type="inferred from homology"/>
<gene>
    <name evidence="6" type="ORF">K4A83_08035</name>
</gene>
<evidence type="ECO:0000256" key="4">
    <source>
        <dbReference type="SAM" id="Phobius"/>
    </source>
</evidence>
<dbReference type="InterPro" id="IPR004090">
    <property type="entry name" value="Chemotax_Me-accpt_rcpt"/>
</dbReference>
<keyword evidence="4" id="KW-1133">Transmembrane helix</keyword>
<name>A0ABT3L5E2_9CYAN</name>
<dbReference type="PRINTS" id="PR00260">
    <property type="entry name" value="CHEMTRNSDUCR"/>
</dbReference>
<comment type="similarity">
    <text evidence="2">Belongs to the methyl-accepting chemotaxis (MCP) protein family.</text>
</comment>
<keyword evidence="7" id="KW-1185">Reference proteome</keyword>
<evidence type="ECO:0000256" key="1">
    <source>
        <dbReference type="ARBA" id="ARBA00023224"/>
    </source>
</evidence>
<dbReference type="PANTHER" id="PTHR32089">
    <property type="entry name" value="METHYL-ACCEPTING CHEMOTAXIS PROTEIN MCPB"/>
    <property type="match status" value="1"/>
</dbReference>
<sequence>MKDQLISSQNQSIWNTLKLKTQMLLGYTIPVAVFAGSTLIVYTNANRVFDAFSQVETVQESIIEVDKMALAGSNMVANIRAYIFSQDREFVQLYEQSWLDFQESSQQLSQIVTDPQQMARFQQMNSIGEQYNTYAQQQINLISQNRLEESINLFRQGGGKQFLLNFLELNGQFNTEETNRLQLQNQEARSTLQNAVNLLILGAVISAISAILIAWLIASLVSEKISQAIDEITNSSRDISIAVQQQEKLTSNQVISVEETSKTMDDLEISAKQASQQAETSASGASQVLSFAQNGNRLVEDTLVEMGHTRNKVEAIAEQITRLSEQTNQIGNISQLVGDLANQTNMLALNAAVEAVRSGEHGRGFSVVAAEIRKLADESQKSAHKINTLVNEIKRATLSTVMVTEEGIKSVGNTVNLAQKTAKAFTDVSEQINNIVLNSQQISVNSKQQAFAIQQVVIATNSINENAQQSSSGMNQVKQGVHKLNNAAFDLKAIVE</sequence>
<protein>
    <submittedName>
        <fullName evidence="6">CHASE3 domain-containing protein</fullName>
    </submittedName>
</protein>
<comment type="caution">
    <text evidence="6">The sequence shown here is derived from an EMBL/GenBank/DDBJ whole genome shotgun (WGS) entry which is preliminary data.</text>
</comment>
<dbReference type="InterPro" id="IPR007891">
    <property type="entry name" value="CHASE3"/>
</dbReference>
<evidence type="ECO:0000256" key="3">
    <source>
        <dbReference type="PROSITE-ProRule" id="PRU00284"/>
    </source>
</evidence>
<dbReference type="SUPFAM" id="SSF58104">
    <property type="entry name" value="Methyl-accepting chemotaxis protein (MCP) signaling domain"/>
    <property type="match status" value="1"/>
</dbReference>
<evidence type="ECO:0000313" key="7">
    <source>
        <dbReference type="Proteomes" id="UP001526426"/>
    </source>
</evidence>
<evidence type="ECO:0000259" key="5">
    <source>
        <dbReference type="PROSITE" id="PS50111"/>
    </source>
</evidence>
<keyword evidence="4" id="KW-0472">Membrane</keyword>
<organism evidence="6 7">
    <name type="scientific">Spirulina subsalsa FACHB-351</name>
    <dbReference type="NCBI Taxonomy" id="234711"/>
    <lineage>
        <taxon>Bacteria</taxon>
        <taxon>Bacillati</taxon>
        <taxon>Cyanobacteriota</taxon>
        <taxon>Cyanophyceae</taxon>
        <taxon>Spirulinales</taxon>
        <taxon>Spirulinaceae</taxon>
        <taxon>Spirulina</taxon>
    </lineage>
</organism>
<accession>A0ABT3L5E2</accession>
<dbReference type="EMBL" id="JAIHOM010000031">
    <property type="protein sequence ID" value="MCW6036220.1"/>
    <property type="molecule type" value="Genomic_DNA"/>
</dbReference>
<dbReference type="PANTHER" id="PTHR32089:SF112">
    <property type="entry name" value="LYSOZYME-LIKE PROTEIN-RELATED"/>
    <property type="match status" value="1"/>
</dbReference>
<dbReference type="Gene3D" id="1.10.287.950">
    <property type="entry name" value="Methyl-accepting chemotaxis protein"/>
    <property type="match status" value="1"/>
</dbReference>
<feature type="transmembrane region" description="Helical" evidence="4">
    <location>
        <begin position="24"/>
        <end position="42"/>
    </location>
</feature>
<reference evidence="6 7" key="1">
    <citation type="submission" date="2021-08" db="EMBL/GenBank/DDBJ databases">
        <title>Draft genome sequence of Spirulina subsalsa with high tolerance to salinity and hype-accumulation of phycocyanin.</title>
        <authorList>
            <person name="Pei H."/>
            <person name="Jiang L."/>
        </authorList>
    </citation>
    <scope>NUCLEOTIDE SEQUENCE [LARGE SCALE GENOMIC DNA]</scope>
    <source>
        <strain evidence="6 7">FACHB-351</strain>
    </source>
</reference>
<feature type="transmembrane region" description="Helical" evidence="4">
    <location>
        <begin position="198"/>
        <end position="218"/>
    </location>
</feature>
<dbReference type="SMART" id="SM00283">
    <property type="entry name" value="MA"/>
    <property type="match status" value="1"/>
</dbReference>
<keyword evidence="1 3" id="KW-0807">Transducer</keyword>
<dbReference type="Pfam" id="PF00015">
    <property type="entry name" value="MCPsignal"/>
    <property type="match status" value="1"/>
</dbReference>
<dbReference type="InterPro" id="IPR004089">
    <property type="entry name" value="MCPsignal_dom"/>
</dbReference>
<keyword evidence="4" id="KW-0812">Transmembrane</keyword>
<dbReference type="PROSITE" id="PS50111">
    <property type="entry name" value="CHEMOTAXIS_TRANSDUC_2"/>
    <property type="match status" value="1"/>
</dbReference>
<dbReference type="Proteomes" id="UP001526426">
    <property type="component" value="Unassembled WGS sequence"/>
</dbReference>
<dbReference type="Pfam" id="PF05227">
    <property type="entry name" value="CHASE3"/>
    <property type="match status" value="1"/>
</dbReference>
<evidence type="ECO:0000256" key="2">
    <source>
        <dbReference type="ARBA" id="ARBA00029447"/>
    </source>
</evidence>
<evidence type="ECO:0000313" key="6">
    <source>
        <dbReference type="EMBL" id="MCW6036220.1"/>
    </source>
</evidence>
<dbReference type="RefSeq" id="WP_265263964.1">
    <property type="nucleotide sequence ID" value="NZ_JAIHOM010000031.1"/>
</dbReference>
<feature type="domain" description="Methyl-accepting transducer" evidence="5">
    <location>
        <begin position="228"/>
        <end position="464"/>
    </location>
</feature>